<dbReference type="AlphaFoldDB" id="A0A9W8AYF9"/>
<dbReference type="GO" id="GO:0003924">
    <property type="term" value="F:GTPase activity"/>
    <property type="evidence" value="ECO:0007669"/>
    <property type="project" value="InterPro"/>
</dbReference>
<dbReference type="InterPro" id="IPR027417">
    <property type="entry name" value="P-loop_NTPase"/>
</dbReference>
<comment type="caution">
    <text evidence="2">The sequence shown here is derived from an EMBL/GenBank/DDBJ whole genome shotgun (WGS) entry which is preliminary data.</text>
</comment>
<name>A0A9W8AYF9_9FUNG</name>
<keyword evidence="3" id="KW-1185">Reference proteome</keyword>
<dbReference type="OrthoDB" id="26525at2759"/>
<dbReference type="Pfam" id="PF00071">
    <property type="entry name" value="Ras"/>
    <property type="match status" value="1"/>
</dbReference>
<proteinExistence type="predicted"/>
<dbReference type="PRINTS" id="PR00449">
    <property type="entry name" value="RASTRNSFRMNG"/>
</dbReference>
<dbReference type="EMBL" id="JANBQB010000626">
    <property type="protein sequence ID" value="KAJ1974647.1"/>
    <property type="molecule type" value="Genomic_DNA"/>
</dbReference>
<gene>
    <name evidence="2" type="primary">RAB24</name>
    <name evidence="2" type="ORF">H4R34_004641</name>
</gene>
<dbReference type="SMART" id="SM00175">
    <property type="entry name" value="RAB"/>
    <property type="match status" value="1"/>
</dbReference>
<dbReference type="Proteomes" id="UP001151582">
    <property type="component" value="Unassembled WGS sequence"/>
</dbReference>
<protein>
    <submittedName>
        <fullName evidence="2">Ras- protein Rab-24</fullName>
    </submittedName>
</protein>
<dbReference type="PANTHER" id="PTHR47978">
    <property type="match status" value="1"/>
</dbReference>
<dbReference type="SUPFAM" id="SSF52540">
    <property type="entry name" value="P-loop containing nucleoside triphosphate hydrolases"/>
    <property type="match status" value="1"/>
</dbReference>
<reference evidence="2" key="1">
    <citation type="submission" date="2022-07" db="EMBL/GenBank/DDBJ databases">
        <title>Phylogenomic reconstructions and comparative analyses of Kickxellomycotina fungi.</title>
        <authorList>
            <person name="Reynolds N.K."/>
            <person name="Stajich J.E."/>
            <person name="Barry K."/>
            <person name="Grigoriev I.V."/>
            <person name="Crous P."/>
            <person name="Smith M.E."/>
        </authorList>
    </citation>
    <scope>NUCLEOTIDE SEQUENCE</scope>
    <source>
        <strain evidence="2">RSA 567</strain>
    </source>
</reference>
<dbReference type="Gene3D" id="3.40.50.300">
    <property type="entry name" value="P-loop containing nucleotide triphosphate hydrolases"/>
    <property type="match status" value="1"/>
</dbReference>
<evidence type="ECO:0000256" key="1">
    <source>
        <dbReference type="ARBA" id="ARBA00022741"/>
    </source>
</evidence>
<accession>A0A9W8AYF9</accession>
<dbReference type="PROSITE" id="PS51419">
    <property type="entry name" value="RAB"/>
    <property type="match status" value="1"/>
</dbReference>
<dbReference type="SMART" id="SM00174">
    <property type="entry name" value="RHO"/>
    <property type="match status" value="1"/>
</dbReference>
<dbReference type="InterPro" id="IPR001806">
    <property type="entry name" value="Small_GTPase"/>
</dbReference>
<dbReference type="GO" id="GO:0005525">
    <property type="term" value="F:GTP binding"/>
    <property type="evidence" value="ECO:0007669"/>
    <property type="project" value="InterPro"/>
</dbReference>
<evidence type="ECO:0000313" key="2">
    <source>
        <dbReference type="EMBL" id="KAJ1974647.1"/>
    </source>
</evidence>
<keyword evidence="1" id="KW-0547">Nucleotide-binding</keyword>
<sequence>MWTTEINVAFIGHPCIGKSTLIQRYAHQTSPDKSGTKDVDGTTDNKLRLNKSEAFAAVLCYDLTDNRTFLPIVTWVTNIQSQAPKCPIYLCGLRQDLLRPQSKRHVPSDPEKEESTSLANSCHDYAQSLATYHRRGYHDFLRQFCSTMDIAGAFETSAYTGANVDQLFETVLEEWWHQNKSSDAPMPVPAGESGCAVM</sequence>
<organism evidence="2 3">
    <name type="scientific">Dimargaris verticillata</name>
    <dbReference type="NCBI Taxonomy" id="2761393"/>
    <lineage>
        <taxon>Eukaryota</taxon>
        <taxon>Fungi</taxon>
        <taxon>Fungi incertae sedis</taxon>
        <taxon>Zoopagomycota</taxon>
        <taxon>Kickxellomycotina</taxon>
        <taxon>Dimargaritomycetes</taxon>
        <taxon>Dimargaritales</taxon>
        <taxon>Dimargaritaceae</taxon>
        <taxon>Dimargaris</taxon>
    </lineage>
</organism>
<evidence type="ECO:0000313" key="3">
    <source>
        <dbReference type="Proteomes" id="UP001151582"/>
    </source>
</evidence>